<dbReference type="Proteomes" id="UP001239213">
    <property type="component" value="Unassembled WGS sequence"/>
</dbReference>
<reference evidence="1" key="1">
    <citation type="submission" date="2016-11" db="EMBL/GenBank/DDBJ databases">
        <title>The genome sequence of Colletotrichum cuscutae.</title>
        <authorList>
            <person name="Baroncelli R."/>
        </authorList>
    </citation>
    <scope>NUCLEOTIDE SEQUENCE</scope>
    <source>
        <strain evidence="1">IMI 304802</strain>
    </source>
</reference>
<protein>
    <submittedName>
        <fullName evidence="1">Uncharacterized protein</fullName>
    </submittedName>
</protein>
<evidence type="ECO:0000313" key="1">
    <source>
        <dbReference type="EMBL" id="KAK1489719.1"/>
    </source>
</evidence>
<dbReference type="EMBL" id="MPDP01000045">
    <property type="protein sequence ID" value="KAK1489719.1"/>
    <property type="molecule type" value="Genomic_DNA"/>
</dbReference>
<accession>A0AAI9Y8P5</accession>
<sequence length="94" mass="10473">MAIEPCSFSTLARGHLSSVSCHIFKVVPVLWEKLQRSGIERRTMGHGPPSQMKSAAASCEAGIVRQRLRPVRTISDHILASLRVQLYEEDDLES</sequence>
<comment type="caution">
    <text evidence="1">The sequence shown here is derived from an EMBL/GenBank/DDBJ whole genome shotgun (WGS) entry which is preliminary data.</text>
</comment>
<name>A0AAI9Y8P5_9PEZI</name>
<dbReference type="AlphaFoldDB" id="A0AAI9Y8P5"/>
<organism evidence="1 2">
    <name type="scientific">Colletotrichum cuscutae</name>
    <dbReference type="NCBI Taxonomy" id="1209917"/>
    <lineage>
        <taxon>Eukaryota</taxon>
        <taxon>Fungi</taxon>
        <taxon>Dikarya</taxon>
        <taxon>Ascomycota</taxon>
        <taxon>Pezizomycotina</taxon>
        <taxon>Sordariomycetes</taxon>
        <taxon>Hypocreomycetidae</taxon>
        <taxon>Glomerellales</taxon>
        <taxon>Glomerellaceae</taxon>
        <taxon>Colletotrichum</taxon>
        <taxon>Colletotrichum acutatum species complex</taxon>
    </lineage>
</organism>
<proteinExistence type="predicted"/>
<evidence type="ECO:0000313" key="2">
    <source>
        <dbReference type="Proteomes" id="UP001239213"/>
    </source>
</evidence>
<keyword evidence="2" id="KW-1185">Reference proteome</keyword>
<gene>
    <name evidence="1" type="ORF">CCUS01_14663</name>
</gene>